<organism evidence="1">
    <name type="scientific">Ectopseudomonas oleovorans</name>
    <name type="common">Pseudomonas oleovorans</name>
    <dbReference type="NCBI Taxonomy" id="301"/>
    <lineage>
        <taxon>Bacteria</taxon>
        <taxon>Pseudomonadati</taxon>
        <taxon>Pseudomonadota</taxon>
        <taxon>Gammaproteobacteria</taxon>
        <taxon>Pseudomonadales</taxon>
        <taxon>Pseudomonadaceae</taxon>
        <taxon>Ectopseudomonas</taxon>
    </lineage>
</organism>
<name>A0A653B292_ECTOL</name>
<reference evidence="1" key="1">
    <citation type="submission" date="2018-11" db="EMBL/GenBank/DDBJ databases">
        <authorList>
            <consortium name="Genoscope - CEA"/>
            <person name="William W."/>
        </authorList>
    </citation>
    <scope>NUCLEOTIDE SEQUENCE [LARGE SCALE GENOMIC DNA]</scope>
    <source>
        <strain evidence="1">T9AD</strain>
    </source>
</reference>
<dbReference type="AlphaFoldDB" id="A0A653B292"/>
<sequence length="260" mass="29028">MTFRLAAGLAGLLTASVVLADDCSAQLPGWLEQAHPGQAGGIWLQDERGAYRVDARQSICKVWPARPHLTLVAVPLLREEHDDHGQSDLEVLLLDSARQDVVARLIEPNRLDWDAIFVDGIEFDTAPYRLRAQDLAFGVRIKRRNGSAPNPFHETELNLYELDGQQLRSVLSELVVQRSGGEWDTHCAGEFSESTGVVIITERVGHAGYRDLQLRMSAIHSRSAEVAGDCQTVERSTQRSRYTIEYGDERYLLPIELSPL</sequence>
<dbReference type="OrthoDB" id="7202514at2"/>
<evidence type="ECO:0000313" key="1">
    <source>
        <dbReference type="EMBL" id="VDN62784.1"/>
    </source>
</evidence>
<dbReference type="EMBL" id="LR130779">
    <property type="protein sequence ID" value="VDN62784.1"/>
    <property type="molecule type" value="Genomic_DNA"/>
</dbReference>
<gene>
    <name evidence="1" type="ORF">POT9AD_1804</name>
</gene>
<accession>A0A653B292</accession>
<proteinExistence type="predicted"/>
<protein>
    <submittedName>
        <fullName evidence="1">Uncharacterized protein</fullName>
    </submittedName>
</protein>